<keyword evidence="1" id="KW-0472">Membrane</keyword>
<accession>A0A9C7L8S8</accession>
<dbReference type="RefSeq" id="WP_230494651.1">
    <property type="nucleotide sequence ID" value="NZ_CAKJTG010000001.1"/>
</dbReference>
<reference evidence="2" key="1">
    <citation type="submission" date="2021-10" db="EMBL/GenBank/DDBJ databases">
        <authorList>
            <person name="Criscuolo A."/>
        </authorList>
    </citation>
    <scope>NUCLEOTIDE SEQUENCE</scope>
    <source>
        <strain evidence="2">CIP111885</strain>
    </source>
</reference>
<sequence>MTWRKNVHGGNALELVTLIACVLLLVSFYQDTYWLIFLGCFLLVLSRMSLYYLNHVADQLELENRRETIRLSVGEETILTLKLSQLSRLPIFRGIVELKLESIVEGVGIPSYPSESNIVFTIPIHLKGKETIQIPLPLKAITRGATRIKSINVTIPNFFGFGFVELSFNPFIHKELIVHPQIISVPQTEKLFATKAQGEFPIQSSIHEHLLSPIGTRDYVYSDSFGRIHWKASAKTQTLQTKVFEKTAHYSWTFIINLRVPNMPTYHLGVVENLESIISNVAYMAKFATKKGIEFELFLNLRMASGAAVYHLPKGEGSKQLGKVLDLLARLNERGNTVPLNKMFNFVEKQQQHSPVVIFSGPYEDEGVSYFSKMQKKGQMVYILQDDYEYPAIVPFGRT</sequence>
<keyword evidence="1" id="KW-1133">Transmembrane helix</keyword>
<gene>
    <name evidence="2" type="ORF">NEOCIP111885_00050</name>
</gene>
<evidence type="ECO:0000313" key="2">
    <source>
        <dbReference type="EMBL" id="CAG9606362.1"/>
    </source>
</evidence>
<comment type="caution">
    <text evidence="2">The sequence shown here is derived from an EMBL/GenBank/DDBJ whole genome shotgun (WGS) entry which is preliminary data.</text>
</comment>
<dbReference type="PANTHER" id="PTHR34351:SF2">
    <property type="entry name" value="DUF58 DOMAIN-CONTAINING PROTEIN"/>
    <property type="match status" value="1"/>
</dbReference>
<organism evidence="2 3">
    <name type="scientific">Pseudoneobacillus rhizosphaerae</name>
    <dbReference type="NCBI Taxonomy" id="2880968"/>
    <lineage>
        <taxon>Bacteria</taxon>
        <taxon>Bacillati</taxon>
        <taxon>Bacillota</taxon>
        <taxon>Bacilli</taxon>
        <taxon>Bacillales</taxon>
        <taxon>Bacillaceae</taxon>
        <taxon>Pseudoneobacillus</taxon>
    </lineage>
</organism>
<evidence type="ECO:0000313" key="3">
    <source>
        <dbReference type="Proteomes" id="UP000789845"/>
    </source>
</evidence>
<protein>
    <recommendedName>
        <fullName evidence="4">DUF58 domain-containing protein</fullName>
    </recommendedName>
</protein>
<keyword evidence="3" id="KW-1185">Reference proteome</keyword>
<keyword evidence="1" id="KW-0812">Transmembrane</keyword>
<dbReference type="AlphaFoldDB" id="A0A9C7L8S8"/>
<evidence type="ECO:0000256" key="1">
    <source>
        <dbReference type="SAM" id="Phobius"/>
    </source>
</evidence>
<feature type="transmembrane region" description="Helical" evidence="1">
    <location>
        <begin position="12"/>
        <end position="29"/>
    </location>
</feature>
<name>A0A9C7L8S8_9BACI</name>
<dbReference type="Proteomes" id="UP000789845">
    <property type="component" value="Unassembled WGS sequence"/>
</dbReference>
<feature type="transmembrane region" description="Helical" evidence="1">
    <location>
        <begin position="35"/>
        <end position="53"/>
    </location>
</feature>
<proteinExistence type="predicted"/>
<dbReference type="EMBL" id="CAKJTG010000001">
    <property type="protein sequence ID" value="CAG9606362.1"/>
    <property type="molecule type" value="Genomic_DNA"/>
</dbReference>
<dbReference type="PANTHER" id="PTHR34351">
    <property type="entry name" value="SLR1927 PROTEIN-RELATED"/>
    <property type="match status" value="1"/>
</dbReference>
<evidence type="ECO:0008006" key="4">
    <source>
        <dbReference type="Google" id="ProtNLM"/>
    </source>
</evidence>